<dbReference type="EMBL" id="CP009335">
    <property type="protein sequence ID" value="AJG78251.1"/>
    <property type="molecule type" value="Genomic_DNA"/>
</dbReference>
<evidence type="ECO:0000313" key="5">
    <source>
        <dbReference type="Proteomes" id="UP000297630"/>
    </source>
</evidence>
<organism evidence="3 5">
    <name type="scientific">Bacillus thuringiensis</name>
    <dbReference type="NCBI Taxonomy" id="1428"/>
    <lineage>
        <taxon>Bacteria</taxon>
        <taxon>Bacillati</taxon>
        <taxon>Bacillota</taxon>
        <taxon>Bacilli</taxon>
        <taxon>Bacillales</taxon>
        <taxon>Bacillaceae</taxon>
        <taxon>Bacillus</taxon>
        <taxon>Bacillus cereus group</taxon>
    </lineage>
</organism>
<dbReference type="EMBL" id="CP053980">
    <property type="protein sequence ID" value="QKH24201.1"/>
    <property type="molecule type" value="Genomic_DNA"/>
</dbReference>
<reference evidence="1 4" key="1">
    <citation type="journal article" date="2015" name="Genome Announc.">
        <title>Complete genome sequences for 35 biothreat assay-relevant bacillus species.</title>
        <authorList>
            <person name="Johnson S.L."/>
            <person name="Daligault H.E."/>
            <person name="Davenport K.W."/>
            <person name="Jaissle J."/>
            <person name="Frey K.G."/>
            <person name="Ladner J.T."/>
            <person name="Broomall S.M."/>
            <person name="Bishop-Lilly K.A."/>
            <person name="Bruce D.C."/>
            <person name="Gibbons H.S."/>
            <person name="Coyne S.R."/>
            <person name="Lo C.C."/>
            <person name="Meincke L."/>
            <person name="Munk A.C."/>
            <person name="Koroleva G.I."/>
            <person name="Rosenzweig C.N."/>
            <person name="Palacios G.F."/>
            <person name="Redden C.L."/>
            <person name="Minogue T.D."/>
            <person name="Chain P.S."/>
        </authorList>
    </citation>
    <scope>NUCLEOTIDE SEQUENCE [LARGE SCALE GENOMIC DNA]</scope>
    <source>
        <strain evidence="1 4">HD1011</strain>
    </source>
</reference>
<evidence type="ECO:0000313" key="1">
    <source>
        <dbReference type="EMBL" id="AJG78251.1"/>
    </source>
</evidence>
<dbReference type="KEGG" id="btw:BF38_311"/>
<evidence type="ECO:0000313" key="2">
    <source>
        <dbReference type="EMBL" id="QKH24201.1"/>
    </source>
</evidence>
<dbReference type="AlphaFoldDB" id="A0A0B5NW90"/>
<reference evidence="2 6" key="3">
    <citation type="submission" date="2020-05" db="EMBL/GenBank/DDBJ databases">
        <title>FDA dAtabase for Regulatory Grade micrObial Sequences (FDA-ARGOS): Supporting development and validation of Infectious Disease Dx tests.</title>
        <authorList>
            <person name="Nelson B."/>
            <person name="Plummer A."/>
            <person name="Tallon L."/>
            <person name="Sadzewicz L."/>
            <person name="Zhao X."/>
            <person name="Vavikolanu K."/>
            <person name="Mehta A."/>
            <person name="Aluvathingal J."/>
            <person name="Nadendla S."/>
            <person name="Myers T."/>
            <person name="Yan Y."/>
            <person name="Sichtig H."/>
        </authorList>
    </citation>
    <scope>NUCLEOTIDE SEQUENCE [LARGE SCALE GENOMIC DNA]</scope>
    <source>
        <strain evidence="2 6">FDAARGOS_795</strain>
    </source>
</reference>
<evidence type="ECO:0000313" key="4">
    <source>
        <dbReference type="Proteomes" id="UP000031876"/>
    </source>
</evidence>
<dbReference type="Proteomes" id="UP000031876">
    <property type="component" value="Chromosome"/>
</dbReference>
<dbReference type="Proteomes" id="UP000501107">
    <property type="component" value="Chromosome"/>
</dbReference>
<evidence type="ECO:0000313" key="3">
    <source>
        <dbReference type="EMBL" id="TFF47786.1"/>
    </source>
</evidence>
<protein>
    <recommendedName>
        <fullName evidence="7">PXO1-73</fullName>
    </recommendedName>
</protein>
<name>A0A0B5NW90_BACTU</name>
<sequence length="89" mass="10995">MLLLQMILNILLGDPHERQFEIRENIQLLSEQREFNDLIERYGRSFLLNFRIRRFIGKHDARLLIHNPAKLQHFCEELECMIRKRRFFI</sequence>
<proteinExistence type="predicted"/>
<accession>A0A0B5NW90</accession>
<dbReference type="EMBL" id="SCLP01000002">
    <property type="protein sequence ID" value="TFF47786.1"/>
    <property type="molecule type" value="Genomic_DNA"/>
</dbReference>
<evidence type="ECO:0008006" key="7">
    <source>
        <dbReference type="Google" id="ProtNLM"/>
    </source>
</evidence>
<dbReference type="Proteomes" id="UP000297630">
    <property type="component" value="Unassembled WGS sequence"/>
</dbReference>
<reference evidence="3 5" key="2">
    <citation type="submission" date="2019-01" db="EMBL/GenBank/DDBJ databases">
        <title>Draft genome sequence of Bacillus sp. DPC6431.</title>
        <authorList>
            <person name="Arbulu S."/>
            <person name="Murphy K."/>
            <person name="O'Sullivan O."/>
            <person name="Rea M.C."/>
            <person name="Hill C."/>
            <person name="Ross R.P."/>
        </authorList>
    </citation>
    <scope>NUCLEOTIDE SEQUENCE [LARGE SCALE GENOMIC DNA]</scope>
    <source>
        <strain evidence="3 5">DPC6431</strain>
    </source>
</reference>
<dbReference type="RefSeq" id="WP_000925540.1">
    <property type="nucleotide sequence ID" value="NZ_CP009335.1"/>
</dbReference>
<gene>
    <name evidence="1" type="ORF">BF38_311</name>
    <name evidence="3" type="ORF">EQ803_05800</name>
    <name evidence="2" type="ORF">FOC89_09315</name>
</gene>
<evidence type="ECO:0000313" key="6">
    <source>
        <dbReference type="Proteomes" id="UP000501107"/>
    </source>
</evidence>